<proteinExistence type="predicted"/>
<evidence type="ECO:0000313" key="2">
    <source>
        <dbReference type="EMBL" id="EEF24368.1"/>
    </source>
</evidence>
<sequence length="224" mass="24565">GVLEPRRVAGRARRDRGRPGAVLGAGMDRRRGGHGRVVRVASPERRDVRGVPRSRRIDRDGPSGRDVLCPGSVDRLPHAPERRQALRIRIQRVFGRVQRQPHHRGEAGGRHLPRRHQLVHQRQQRVAMRLEQGRRSGVLALQQRLDRGVAGLDVGADVAVALGANVAAADARAMAEEAQHPRRRLGGLAQVALGAAGAQRRAEDQQFRRAPGQAGADRVEQVPP</sequence>
<dbReference type="EMBL" id="EQ982480">
    <property type="protein sequence ID" value="EEF24368.1"/>
    <property type="molecule type" value="Genomic_DNA"/>
</dbReference>
<protein>
    <submittedName>
        <fullName evidence="2">RNA binding protein, putative</fullName>
    </submittedName>
</protein>
<feature type="non-terminal residue" evidence="2">
    <location>
        <position position="1"/>
    </location>
</feature>
<dbReference type="InParanoid" id="B9TIE7"/>
<name>B9TIE7_RICCO</name>
<organism evidence="2 3">
    <name type="scientific">Ricinus communis</name>
    <name type="common">Castor bean</name>
    <dbReference type="NCBI Taxonomy" id="3988"/>
    <lineage>
        <taxon>Eukaryota</taxon>
        <taxon>Viridiplantae</taxon>
        <taxon>Streptophyta</taxon>
        <taxon>Embryophyta</taxon>
        <taxon>Tracheophyta</taxon>
        <taxon>Spermatophyta</taxon>
        <taxon>Magnoliopsida</taxon>
        <taxon>eudicotyledons</taxon>
        <taxon>Gunneridae</taxon>
        <taxon>Pentapetalae</taxon>
        <taxon>rosids</taxon>
        <taxon>fabids</taxon>
        <taxon>Malpighiales</taxon>
        <taxon>Euphorbiaceae</taxon>
        <taxon>Acalyphoideae</taxon>
        <taxon>Acalypheae</taxon>
        <taxon>Ricinus</taxon>
    </lineage>
</organism>
<feature type="compositionally biased region" description="Basic and acidic residues" evidence="1">
    <location>
        <begin position="42"/>
        <end position="63"/>
    </location>
</feature>
<evidence type="ECO:0000313" key="3">
    <source>
        <dbReference type="Proteomes" id="UP000008311"/>
    </source>
</evidence>
<dbReference type="Proteomes" id="UP000008311">
    <property type="component" value="Unassembled WGS sequence"/>
</dbReference>
<feature type="region of interest" description="Disordered" evidence="1">
    <location>
        <begin position="194"/>
        <end position="224"/>
    </location>
</feature>
<dbReference type="AlphaFoldDB" id="B9TIE7"/>
<gene>
    <name evidence="2" type="ORF">RCOM_1904680</name>
</gene>
<feature type="region of interest" description="Disordered" evidence="1">
    <location>
        <begin position="1"/>
        <end position="66"/>
    </location>
</feature>
<reference evidence="3" key="1">
    <citation type="journal article" date="2010" name="Nat. Biotechnol.">
        <title>Draft genome sequence of the oilseed species Ricinus communis.</title>
        <authorList>
            <person name="Chan A.P."/>
            <person name="Crabtree J."/>
            <person name="Zhao Q."/>
            <person name="Lorenzi H."/>
            <person name="Orvis J."/>
            <person name="Puiu D."/>
            <person name="Melake-Berhan A."/>
            <person name="Jones K.M."/>
            <person name="Redman J."/>
            <person name="Chen G."/>
            <person name="Cahoon E.B."/>
            <person name="Gedil M."/>
            <person name="Stanke M."/>
            <person name="Haas B.J."/>
            <person name="Wortman J.R."/>
            <person name="Fraser-Liggett C.M."/>
            <person name="Ravel J."/>
            <person name="Rabinowicz P.D."/>
        </authorList>
    </citation>
    <scope>NUCLEOTIDE SEQUENCE [LARGE SCALE GENOMIC DNA]</scope>
    <source>
        <strain evidence="3">cv. Hale</strain>
    </source>
</reference>
<accession>B9TIE7</accession>
<keyword evidence="3" id="KW-1185">Reference proteome</keyword>
<evidence type="ECO:0000256" key="1">
    <source>
        <dbReference type="SAM" id="MobiDB-lite"/>
    </source>
</evidence>